<keyword evidence="8" id="KW-0067">ATP-binding</keyword>
<reference evidence="8 9" key="1">
    <citation type="journal article" date="2016" name="Nat. Commun.">
        <title>Thousands of microbial genomes shed light on interconnected biogeochemical processes in an aquifer system.</title>
        <authorList>
            <person name="Anantharaman K."/>
            <person name="Brown C.T."/>
            <person name="Hug L.A."/>
            <person name="Sharon I."/>
            <person name="Castelle C.J."/>
            <person name="Probst A.J."/>
            <person name="Thomas B.C."/>
            <person name="Singh A."/>
            <person name="Wilkins M.J."/>
            <person name="Karaoz U."/>
            <person name="Brodie E.L."/>
            <person name="Williams K.H."/>
            <person name="Hubbard S.S."/>
            <person name="Banfield J.F."/>
        </authorList>
    </citation>
    <scope>NUCLEOTIDE SEQUENCE [LARGE SCALE GENOMIC DNA]</scope>
</reference>
<comment type="subcellular location">
    <subcellularLocation>
        <location evidence="6">Cytoplasm</location>
    </subcellularLocation>
</comment>
<keyword evidence="5 6" id="KW-0234">DNA repair</keyword>
<protein>
    <recommendedName>
        <fullName evidence="6">Holliday junction branch migration complex subunit RuvA</fullName>
    </recommendedName>
</protein>
<evidence type="ECO:0000256" key="2">
    <source>
        <dbReference type="ARBA" id="ARBA00022763"/>
    </source>
</evidence>
<dbReference type="InterPro" id="IPR012340">
    <property type="entry name" value="NA-bd_OB-fold"/>
</dbReference>
<comment type="domain">
    <text evidence="6">Has three domains with a flexible linker between the domains II and III and assumes an 'L' shape. Domain III is highly mobile and contacts RuvB.</text>
</comment>
<evidence type="ECO:0000256" key="1">
    <source>
        <dbReference type="ARBA" id="ARBA00022490"/>
    </source>
</evidence>
<dbReference type="GO" id="GO:0005737">
    <property type="term" value="C:cytoplasm"/>
    <property type="evidence" value="ECO:0007669"/>
    <property type="project" value="UniProtKB-SubCell"/>
</dbReference>
<comment type="caution">
    <text evidence="6">Lacks conserved residue(s) required for the propagation of feature annotation.</text>
</comment>
<dbReference type="InterPro" id="IPR010994">
    <property type="entry name" value="RuvA_2-like"/>
</dbReference>
<evidence type="ECO:0000256" key="5">
    <source>
        <dbReference type="ARBA" id="ARBA00023204"/>
    </source>
</evidence>
<dbReference type="EMBL" id="MHWW01000011">
    <property type="protein sequence ID" value="OHB15007.1"/>
    <property type="molecule type" value="Genomic_DNA"/>
</dbReference>
<keyword evidence="2 6" id="KW-0227">DNA damage</keyword>
<feature type="region of interest" description="Domain III" evidence="6">
    <location>
        <begin position="146"/>
        <end position="188"/>
    </location>
</feature>
<evidence type="ECO:0000313" key="9">
    <source>
        <dbReference type="Proteomes" id="UP000177697"/>
    </source>
</evidence>
<evidence type="ECO:0000313" key="8">
    <source>
        <dbReference type="EMBL" id="OHB15007.1"/>
    </source>
</evidence>
<dbReference type="InterPro" id="IPR013849">
    <property type="entry name" value="DNA_helicase_Holl-junc_RuvA_I"/>
</dbReference>
<keyword evidence="8" id="KW-0378">Hydrolase</keyword>
<keyword evidence="8" id="KW-0547">Nucleotide-binding</keyword>
<dbReference type="AlphaFoldDB" id="A0A1G2V048"/>
<sequence>MFGHITGKIFDLKGTKAIVKAGGIGFVVYSTPSYLAKLKTDQEASFWTHTAVRETAIDLYGFETEEELRIFELLITVSGVGPKSGLAILSVAGVKSIEEAVGSGDTSSLTKISGIGRKTAEKIVLELNGKLVTTRKGESRTSEDVDVFEALKSLGYRERDIQETIKKLPKDLEGTNEKIKYILKNLGQ</sequence>
<dbReference type="InterPro" id="IPR000085">
    <property type="entry name" value="RuvA"/>
</dbReference>
<dbReference type="Gene3D" id="1.10.150.20">
    <property type="entry name" value="5' to 3' exonuclease, C-terminal subdomain"/>
    <property type="match status" value="1"/>
</dbReference>
<keyword evidence="1 6" id="KW-0963">Cytoplasm</keyword>
<dbReference type="SMART" id="SM00278">
    <property type="entry name" value="HhH1"/>
    <property type="match status" value="2"/>
</dbReference>
<accession>A0A1G2V048</accession>
<gene>
    <name evidence="6" type="primary">ruvA</name>
    <name evidence="8" type="ORF">A2431_03090</name>
</gene>
<proteinExistence type="inferred from homology"/>
<dbReference type="Gene3D" id="2.40.50.140">
    <property type="entry name" value="Nucleic acid-binding proteins"/>
    <property type="match status" value="1"/>
</dbReference>
<evidence type="ECO:0000256" key="3">
    <source>
        <dbReference type="ARBA" id="ARBA00023125"/>
    </source>
</evidence>
<evidence type="ECO:0000256" key="4">
    <source>
        <dbReference type="ARBA" id="ARBA00023172"/>
    </source>
</evidence>
<keyword evidence="4 6" id="KW-0233">DNA recombination</keyword>
<comment type="caution">
    <text evidence="8">The sequence shown here is derived from an EMBL/GenBank/DDBJ whole genome shotgun (WGS) entry which is preliminary data.</text>
</comment>
<dbReference type="HAMAP" id="MF_00031">
    <property type="entry name" value="DNA_HJ_migration_RuvA"/>
    <property type="match status" value="1"/>
</dbReference>
<comment type="function">
    <text evidence="6">The RuvA-RuvB-RuvC complex processes Holliday junction (HJ) DNA during genetic recombination and DNA repair, while the RuvA-RuvB complex plays an important role in the rescue of blocked DNA replication forks via replication fork reversal (RFR). RuvA specifically binds to HJ cruciform DNA, conferring on it an open structure. The RuvB hexamer acts as an ATP-dependent pump, pulling dsDNA into and through the RuvAB complex. HJ branch migration allows RuvC to scan DNA until it finds its consensus sequence, where it cleaves and resolves the cruciform DNA.</text>
</comment>
<keyword evidence="3 6" id="KW-0238">DNA-binding</keyword>
<dbReference type="NCBIfam" id="TIGR00084">
    <property type="entry name" value="ruvA"/>
    <property type="match status" value="1"/>
</dbReference>
<dbReference type="GO" id="GO:0006281">
    <property type="term" value="P:DNA repair"/>
    <property type="evidence" value="ECO:0007669"/>
    <property type="project" value="UniProtKB-UniRule"/>
</dbReference>
<feature type="region of interest" description="Domain II" evidence="6">
    <location>
        <begin position="64"/>
        <end position="141"/>
    </location>
</feature>
<dbReference type="Pfam" id="PF07499">
    <property type="entry name" value="RuvA_C"/>
    <property type="match status" value="1"/>
</dbReference>
<dbReference type="CDD" id="cd14332">
    <property type="entry name" value="UBA_RuvA_C"/>
    <property type="match status" value="1"/>
</dbReference>
<feature type="domain" description="Helix-hairpin-helix DNA-binding motif class 1" evidence="7">
    <location>
        <begin position="72"/>
        <end position="91"/>
    </location>
</feature>
<feature type="domain" description="Helix-hairpin-helix DNA-binding motif class 1" evidence="7">
    <location>
        <begin position="107"/>
        <end position="126"/>
    </location>
</feature>
<comment type="subunit">
    <text evidence="6">Homotetramer. Forms an RuvA(8)-RuvB(12)-Holliday junction (HJ) complex. HJ DNA is sandwiched between 2 RuvA tetramers; dsDNA enters through RuvA and exits via RuvB. An RuvB hexamer assembles on each DNA strand where it exits the tetramer. Each RuvB hexamer is contacted by two RuvA subunits (via domain III) on 2 adjacent RuvB subunits; this complex drives branch migration. In the full resolvosome a probable DNA-RuvA(4)-RuvB(12)-RuvC(2) complex forms which resolves the HJ.</text>
</comment>
<dbReference type="GO" id="GO:0009378">
    <property type="term" value="F:four-way junction helicase activity"/>
    <property type="evidence" value="ECO:0007669"/>
    <property type="project" value="InterPro"/>
</dbReference>
<comment type="similarity">
    <text evidence="6">Belongs to the RuvA family.</text>
</comment>
<dbReference type="GO" id="GO:0048476">
    <property type="term" value="C:Holliday junction resolvase complex"/>
    <property type="evidence" value="ECO:0007669"/>
    <property type="project" value="UniProtKB-UniRule"/>
</dbReference>
<dbReference type="GO" id="GO:0005524">
    <property type="term" value="F:ATP binding"/>
    <property type="evidence" value="ECO:0007669"/>
    <property type="project" value="InterPro"/>
</dbReference>
<dbReference type="GO" id="GO:0006310">
    <property type="term" value="P:DNA recombination"/>
    <property type="evidence" value="ECO:0007669"/>
    <property type="project" value="UniProtKB-UniRule"/>
</dbReference>
<dbReference type="Pfam" id="PF14520">
    <property type="entry name" value="HHH_5"/>
    <property type="match status" value="1"/>
</dbReference>
<evidence type="ECO:0000256" key="6">
    <source>
        <dbReference type="HAMAP-Rule" id="MF_00031"/>
    </source>
</evidence>
<dbReference type="GO" id="GO:0000400">
    <property type="term" value="F:four-way junction DNA binding"/>
    <property type="evidence" value="ECO:0007669"/>
    <property type="project" value="UniProtKB-UniRule"/>
</dbReference>
<evidence type="ECO:0000259" key="7">
    <source>
        <dbReference type="SMART" id="SM00278"/>
    </source>
</evidence>
<organism evidence="8 9">
    <name type="scientific">Candidatus Zambryskibacteria bacterium RIFOXYC1_FULL_39_10</name>
    <dbReference type="NCBI Taxonomy" id="1802779"/>
    <lineage>
        <taxon>Bacteria</taxon>
        <taxon>Candidatus Zambryskiibacteriota</taxon>
    </lineage>
</organism>
<dbReference type="Pfam" id="PF01330">
    <property type="entry name" value="RuvA_N"/>
    <property type="match status" value="1"/>
</dbReference>
<dbReference type="GO" id="GO:0009379">
    <property type="term" value="C:Holliday junction helicase complex"/>
    <property type="evidence" value="ECO:0007669"/>
    <property type="project" value="InterPro"/>
</dbReference>
<dbReference type="InterPro" id="IPR003583">
    <property type="entry name" value="Hlx-hairpin-Hlx_DNA-bd_motif"/>
</dbReference>
<dbReference type="Proteomes" id="UP000177697">
    <property type="component" value="Unassembled WGS sequence"/>
</dbReference>
<name>A0A1G2V048_9BACT</name>
<dbReference type="SUPFAM" id="SSF50249">
    <property type="entry name" value="Nucleic acid-binding proteins"/>
    <property type="match status" value="1"/>
</dbReference>
<keyword evidence="8" id="KW-0347">Helicase</keyword>
<dbReference type="SUPFAM" id="SSF47781">
    <property type="entry name" value="RuvA domain 2-like"/>
    <property type="match status" value="1"/>
</dbReference>
<dbReference type="InterPro" id="IPR011114">
    <property type="entry name" value="RuvA_C"/>
</dbReference>